<dbReference type="EMBL" id="SACR01000006">
    <property type="protein sequence ID" value="RVU43755.1"/>
    <property type="molecule type" value="Genomic_DNA"/>
</dbReference>
<name>A0A437RAJ5_9BURK</name>
<dbReference type="RefSeq" id="WP_128230313.1">
    <property type="nucleotide sequence ID" value="NZ_SACR01000006.1"/>
</dbReference>
<organism evidence="1 2">
    <name type="scientific">Rubrivivax rivuli</name>
    <dbReference type="NCBI Taxonomy" id="1862385"/>
    <lineage>
        <taxon>Bacteria</taxon>
        <taxon>Pseudomonadati</taxon>
        <taxon>Pseudomonadota</taxon>
        <taxon>Betaproteobacteria</taxon>
        <taxon>Burkholderiales</taxon>
        <taxon>Sphaerotilaceae</taxon>
        <taxon>Rubrivivax</taxon>
    </lineage>
</organism>
<comment type="caution">
    <text evidence="1">The sequence shown here is derived from an EMBL/GenBank/DDBJ whole genome shotgun (WGS) entry which is preliminary data.</text>
</comment>
<sequence>MATSPAGASTATPTQTAVQGNISAAQAYEQALREHMRFFRDQVLKQAARPSYQLELVWGVVPAIGTIVDLDPANQADQDTSCVVPKAALPEEQLIREVPMYTEVQATSGSLNLPLIGLALEKLKMFSVAGSQKQTLQYGIADTRQVLLSPQALERHFKTSAACKEALLGDETQTVLVVRGLIYGRETFETDATASASATLGNQVVGGMSLKIDPSTKKAVIADTVAKPKFFIVSAVKRGQRGSKMEDIFSAPSEDEMRRFREALQRRR</sequence>
<gene>
    <name evidence="1" type="ORF">EOE66_18950</name>
</gene>
<dbReference type="Proteomes" id="UP000285575">
    <property type="component" value="Unassembled WGS sequence"/>
</dbReference>
<proteinExistence type="predicted"/>
<keyword evidence="2" id="KW-1185">Reference proteome</keyword>
<dbReference type="AlphaFoldDB" id="A0A437RAJ5"/>
<evidence type="ECO:0000313" key="2">
    <source>
        <dbReference type="Proteomes" id="UP000285575"/>
    </source>
</evidence>
<reference evidence="1 2" key="1">
    <citation type="submission" date="2019-01" db="EMBL/GenBank/DDBJ databases">
        <authorList>
            <person name="Chen W.-M."/>
        </authorList>
    </citation>
    <scope>NUCLEOTIDE SEQUENCE [LARGE SCALE GENOMIC DNA]</scope>
    <source>
        <strain evidence="1 2">KYPY4</strain>
    </source>
</reference>
<evidence type="ECO:0000313" key="1">
    <source>
        <dbReference type="EMBL" id="RVU43755.1"/>
    </source>
</evidence>
<accession>A0A437RAJ5</accession>
<protein>
    <submittedName>
        <fullName evidence="1">Uncharacterized protein</fullName>
    </submittedName>
</protein>